<evidence type="ECO:0000313" key="2">
    <source>
        <dbReference type="Proteomes" id="UP000886653"/>
    </source>
</evidence>
<dbReference type="EMBL" id="MU167291">
    <property type="protein sequence ID" value="KAG0144647.1"/>
    <property type="molecule type" value="Genomic_DNA"/>
</dbReference>
<sequence>MNIAAKGLAGTEEEGMKPKDAKMCLAQWKILKHWAQDVDLLKNKSGAQLNHKTYQVNFSNELWAEIKACKQGANS</sequence>
<gene>
    <name evidence="1" type="ORF">CROQUDRAFT_94796</name>
</gene>
<reference evidence="1" key="1">
    <citation type="submission" date="2013-11" db="EMBL/GenBank/DDBJ databases">
        <title>Genome sequence of the fusiform rust pathogen reveals effectors for host alternation and coevolution with pine.</title>
        <authorList>
            <consortium name="DOE Joint Genome Institute"/>
            <person name="Smith K."/>
            <person name="Pendleton A."/>
            <person name="Kubisiak T."/>
            <person name="Anderson C."/>
            <person name="Salamov A."/>
            <person name="Aerts A."/>
            <person name="Riley R."/>
            <person name="Clum A."/>
            <person name="Lindquist E."/>
            <person name="Ence D."/>
            <person name="Campbell M."/>
            <person name="Kronenberg Z."/>
            <person name="Feau N."/>
            <person name="Dhillon B."/>
            <person name="Hamelin R."/>
            <person name="Burleigh J."/>
            <person name="Smith J."/>
            <person name="Yandell M."/>
            <person name="Nelson C."/>
            <person name="Grigoriev I."/>
            <person name="Davis J."/>
        </authorList>
    </citation>
    <scope>NUCLEOTIDE SEQUENCE</scope>
    <source>
        <strain evidence="1">G11</strain>
    </source>
</reference>
<comment type="caution">
    <text evidence="1">The sequence shown here is derived from an EMBL/GenBank/DDBJ whole genome shotgun (WGS) entry which is preliminary data.</text>
</comment>
<name>A0A9P6NI85_9BASI</name>
<keyword evidence="2" id="KW-1185">Reference proteome</keyword>
<organism evidence="1 2">
    <name type="scientific">Cronartium quercuum f. sp. fusiforme G11</name>
    <dbReference type="NCBI Taxonomy" id="708437"/>
    <lineage>
        <taxon>Eukaryota</taxon>
        <taxon>Fungi</taxon>
        <taxon>Dikarya</taxon>
        <taxon>Basidiomycota</taxon>
        <taxon>Pucciniomycotina</taxon>
        <taxon>Pucciniomycetes</taxon>
        <taxon>Pucciniales</taxon>
        <taxon>Coleosporiaceae</taxon>
        <taxon>Cronartium</taxon>
    </lineage>
</organism>
<evidence type="ECO:0000313" key="1">
    <source>
        <dbReference type="EMBL" id="KAG0144647.1"/>
    </source>
</evidence>
<proteinExistence type="predicted"/>
<accession>A0A9P6NI85</accession>
<protein>
    <submittedName>
        <fullName evidence="1">Uncharacterized protein</fullName>
    </submittedName>
</protein>
<dbReference type="Proteomes" id="UP000886653">
    <property type="component" value="Unassembled WGS sequence"/>
</dbReference>
<dbReference type="AlphaFoldDB" id="A0A9P6NI85"/>